<feature type="non-terminal residue" evidence="1">
    <location>
        <position position="145"/>
    </location>
</feature>
<keyword evidence="2" id="KW-1185">Reference proteome</keyword>
<feature type="non-terminal residue" evidence="1">
    <location>
        <position position="1"/>
    </location>
</feature>
<dbReference type="EMBL" id="CAJVPU010052535">
    <property type="protein sequence ID" value="CAG8763455.1"/>
    <property type="molecule type" value="Genomic_DNA"/>
</dbReference>
<comment type="caution">
    <text evidence="1">The sequence shown here is derived from an EMBL/GenBank/DDBJ whole genome shotgun (WGS) entry which is preliminary data.</text>
</comment>
<reference evidence="1" key="1">
    <citation type="submission" date="2021-06" db="EMBL/GenBank/DDBJ databases">
        <authorList>
            <person name="Kallberg Y."/>
            <person name="Tangrot J."/>
            <person name="Rosling A."/>
        </authorList>
    </citation>
    <scope>NUCLEOTIDE SEQUENCE</scope>
    <source>
        <strain evidence="1">IL203A</strain>
    </source>
</reference>
<evidence type="ECO:0000313" key="1">
    <source>
        <dbReference type="EMBL" id="CAG8763455.1"/>
    </source>
</evidence>
<evidence type="ECO:0000313" key="2">
    <source>
        <dbReference type="Proteomes" id="UP000789702"/>
    </source>
</evidence>
<accession>A0ACA9QRD0</accession>
<sequence length="145" mass="16374">GLSFEDNTFDFVYQRLLFVAYPKSKWMFIVNELVRVLKPGGYLEMTEIDPMVKQAGPAPKFFYKSACNLFQQLGTDPKSCYELQNYAMAQGELVNIRKEEKNILFGKSAGVLGKVAIENNIGVLESLKPLMSKALSLSSEKYDEL</sequence>
<name>A0ACA9QRD0_9GLOM</name>
<gene>
    <name evidence="1" type="ORF">DHETER_LOCUS15408</name>
</gene>
<proteinExistence type="predicted"/>
<protein>
    <submittedName>
        <fullName evidence="1">16545_t:CDS:1</fullName>
    </submittedName>
</protein>
<organism evidence="1 2">
    <name type="scientific">Dentiscutata heterogama</name>
    <dbReference type="NCBI Taxonomy" id="1316150"/>
    <lineage>
        <taxon>Eukaryota</taxon>
        <taxon>Fungi</taxon>
        <taxon>Fungi incertae sedis</taxon>
        <taxon>Mucoromycota</taxon>
        <taxon>Glomeromycotina</taxon>
        <taxon>Glomeromycetes</taxon>
        <taxon>Diversisporales</taxon>
        <taxon>Gigasporaceae</taxon>
        <taxon>Dentiscutata</taxon>
    </lineage>
</organism>
<dbReference type="Proteomes" id="UP000789702">
    <property type="component" value="Unassembled WGS sequence"/>
</dbReference>